<reference evidence="1" key="1">
    <citation type="submission" date="2023-10" db="EMBL/GenBank/DDBJ databases">
        <authorList>
            <person name="Chen Y."/>
            <person name="Shah S."/>
            <person name="Dougan E. K."/>
            <person name="Thang M."/>
            <person name="Chan C."/>
        </authorList>
    </citation>
    <scope>NUCLEOTIDE SEQUENCE [LARGE SCALE GENOMIC DNA]</scope>
</reference>
<keyword evidence="2" id="KW-1185">Reference proteome</keyword>
<comment type="caution">
    <text evidence="1">The sequence shown here is derived from an EMBL/GenBank/DDBJ whole genome shotgun (WGS) entry which is preliminary data.</text>
</comment>
<feature type="non-terminal residue" evidence="1">
    <location>
        <position position="500"/>
    </location>
</feature>
<evidence type="ECO:0000313" key="2">
    <source>
        <dbReference type="Proteomes" id="UP001189429"/>
    </source>
</evidence>
<name>A0ABN9PEM8_9DINO</name>
<dbReference type="Proteomes" id="UP001189429">
    <property type="component" value="Unassembled WGS sequence"/>
</dbReference>
<sequence>MATHMPPWFAERLRKADRSDSPEACNAPGCEKPLRKYQNILDVKPGVQWFAHGGYCGAWSIQRAAMAKGAYMSQQQVRDHATFGGGHDNEILNTNIDGALRKLKLRAEGFEYNVLPTPQSSQYLKFMKKSLSHSNPIIWMVMFGGDDYPDIEYKFDNTTNGVYAHIEPVIGIMSNHPLSDEAVHDDDAFVYFDDVDKITWYQKANEVSGDWSPGSKARCPGLETQCVWKERGYIWSIQGFLDHRPDALPASLSISPWASEPYTRGGEEPVELTGTLTVTGLKEGSVYDIYRWGSPEEAFMFNQTYKIETFTATAHSHKFVEQRRWDTSPYRRVHRLTWSYLDRPRWPGQGTLAWRPTWGHERPLPRDMLHPAPAIGRPREPVVPPAEDLPGSPDLLHRRLHVNLNITVADALALVQRSRVTVRGRLKSRDGWVDAPDSAISVNGHPLPELAELALLAHKPAGWALTEGDPLKRPTYAALLPDPTLVLLPSLVLLLLLLLP</sequence>
<gene>
    <name evidence="1" type="ORF">PCOR1329_LOCUS2149</name>
</gene>
<evidence type="ECO:0000313" key="1">
    <source>
        <dbReference type="EMBL" id="CAK0791182.1"/>
    </source>
</evidence>
<proteinExistence type="predicted"/>
<organism evidence="1 2">
    <name type="scientific">Prorocentrum cordatum</name>
    <dbReference type="NCBI Taxonomy" id="2364126"/>
    <lineage>
        <taxon>Eukaryota</taxon>
        <taxon>Sar</taxon>
        <taxon>Alveolata</taxon>
        <taxon>Dinophyceae</taxon>
        <taxon>Prorocentrales</taxon>
        <taxon>Prorocentraceae</taxon>
        <taxon>Prorocentrum</taxon>
    </lineage>
</organism>
<accession>A0ABN9PEM8</accession>
<dbReference type="EMBL" id="CAUYUJ010000536">
    <property type="protein sequence ID" value="CAK0791182.1"/>
    <property type="molecule type" value="Genomic_DNA"/>
</dbReference>
<protein>
    <submittedName>
        <fullName evidence="1">Uncharacterized protein</fullName>
    </submittedName>
</protein>